<evidence type="ECO:0000313" key="2">
    <source>
        <dbReference type="Proteomes" id="UP000316242"/>
    </source>
</evidence>
<accession>A0ABQ0RIP1</accession>
<gene>
    <name evidence="1" type="ORF">ANI01nite_08910</name>
</gene>
<protein>
    <recommendedName>
        <fullName evidence="3">SipW-cognate class signal peptide</fullName>
    </recommendedName>
</protein>
<evidence type="ECO:0008006" key="3">
    <source>
        <dbReference type="Google" id="ProtNLM"/>
    </source>
</evidence>
<dbReference type="EMBL" id="BJNE01000002">
    <property type="protein sequence ID" value="GEC11688.1"/>
    <property type="molecule type" value="Genomic_DNA"/>
</dbReference>
<sequence length="191" mass="18641">MSDLSMRVKAILSLGILVGFGAVSTLASWTGEATATSDISTATVTLGVGATSGTATTASYQMPITGNNLFPGSTSASVVTVKNTGSISAPYVFAGRITGSGSTALGTALNIVVKTGATVSGRGSSVTCSGGTALLTKNACSQFGSATASRPLASGGSETLCVQYSLPVTASNTLQGATTTIAMDFTSTVGS</sequence>
<proteinExistence type="predicted"/>
<comment type="caution">
    <text evidence="1">The sequence shown here is derived from an EMBL/GenBank/DDBJ whole genome shotgun (WGS) entry which is preliminary data.</text>
</comment>
<reference evidence="1 2" key="1">
    <citation type="submission" date="2019-06" db="EMBL/GenBank/DDBJ databases">
        <title>Whole genome shotgun sequence of Glutamicibacter nicotianae NBRC 14234.</title>
        <authorList>
            <person name="Hosoyama A."/>
            <person name="Uohara A."/>
            <person name="Ohji S."/>
            <person name="Ichikawa N."/>
        </authorList>
    </citation>
    <scope>NUCLEOTIDE SEQUENCE [LARGE SCALE GENOMIC DNA]</scope>
    <source>
        <strain evidence="1 2">NBRC 14234</strain>
    </source>
</reference>
<evidence type="ECO:0000313" key="1">
    <source>
        <dbReference type="EMBL" id="GEC11688.1"/>
    </source>
</evidence>
<name>A0ABQ0RIP1_GLUNI</name>
<dbReference type="Proteomes" id="UP000316242">
    <property type="component" value="Unassembled WGS sequence"/>
</dbReference>
<keyword evidence="2" id="KW-1185">Reference proteome</keyword>
<dbReference type="RefSeq" id="WP_141356319.1">
    <property type="nucleotide sequence ID" value="NZ_BJNE01000002.1"/>
</dbReference>
<organism evidence="1 2">
    <name type="scientific">Glutamicibacter nicotianae</name>
    <name type="common">Arthrobacter nicotianae</name>
    <dbReference type="NCBI Taxonomy" id="37929"/>
    <lineage>
        <taxon>Bacteria</taxon>
        <taxon>Bacillati</taxon>
        <taxon>Actinomycetota</taxon>
        <taxon>Actinomycetes</taxon>
        <taxon>Micrococcales</taxon>
        <taxon>Micrococcaceae</taxon>
        <taxon>Glutamicibacter</taxon>
    </lineage>
</organism>